<proteinExistence type="predicted"/>
<name>A0A6A6JNI0_WESOR</name>
<evidence type="ECO:0008006" key="3">
    <source>
        <dbReference type="Google" id="ProtNLM"/>
    </source>
</evidence>
<organism evidence="1 2">
    <name type="scientific">Westerdykella ornata</name>
    <dbReference type="NCBI Taxonomy" id="318751"/>
    <lineage>
        <taxon>Eukaryota</taxon>
        <taxon>Fungi</taxon>
        <taxon>Dikarya</taxon>
        <taxon>Ascomycota</taxon>
        <taxon>Pezizomycotina</taxon>
        <taxon>Dothideomycetes</taxon>
        <taxon>Pleosporomycetidae</taxon>
        <taxon>Pleosporales</taxon>
        <taxon>Sporormiaceae</taxon>
        <taxon>Westerdykella</taxon>
    </lineage>
</organism>
<dbReference type="OrthoDB" id="3736456at2759"/>
<keyword evidence="2" id="KW-1185">Reference proteome</keyword>
<dbReference type="RefSeq" id="XP_033655719.1">
    <property type="nucleotide sequence ID" value="XM_033799656.1"/>
</dbReference>
<dbReference type="GeneID" id="54552831"/>
<dbReference type="AlphaFoldDB" id="A0A6A6JNI0"/>
<evidence type="ECO:0000313" key="2">
    <source>
        <dbReference type="Proteomes" id="UP000800097"/>
    </source>
</evidence>
<accession>A0A6A6JNI0</accession>
<dbReference type="EMBL" id="ML986488">
    <property type="protein sequence ID" value="KAF2278180.1"/>
    <property type="molecule type" value="Genomic_DNA"/>
</dbReference>
<gene>
    <name evidence="1" type="ORF">EI97DRAFT_440691</name>
</gene>
<reference evidence="1" key="1">
    <citation type="journal article" date="2020" name="Stud. Mycol.">
        <title>101 Dothideomycetes genomes: a test case for predicting lifestyles and emergence of pathogens.</title>
        <authorList>
            <person name="Haridas S."/>
            <person name="Albert R."/>
            <person name="Binder M."/>
            <person name="Bloem J."/>
            <person name="Labutti K."/>
            <person name="Salamov A."/>
            <person name="Andreopoulos B."/>
            <person name="Baker S."/>
            <person name="Barry K."/>
            <person name="Bills G."/>
            <person name="Bluhm B."/>
            <person name="Cannon C."/>
            <person name="Castanera R."/>
            <person name="Culley D."/>
            <person name="Daum C."/>
            <person name="Ezra D."/>
            <person name="Gonzalez J."/>
            <person name="Henrissat B."/>
            <person name="Kuo A."/>
            <person name="Liang C."/>
            <person name="Lipzen A."/>
            <person name="Lutzoni F."/>
            <person name="Magnuson J."/>
            <person name="Mondo S."/>
            <person name="Nolan M."/>
            <person name="Ohm R."/>
            <person name="Pangilinan J."/>
            <person name="Park H.-J."/>
            <person name="Ramirez L."/>
            <person name="Alfaro M."/>
            <person name="Sun H."/>
            <person name="Tritt A."/>
            <person name="Yoshinaga Y."/>
            <person name="Zwiers L.-H."/>
            <person name="Turgeon B."/>
            <person name="Goodwin S."/>
            <person name="Spatafora J."/>
            <person name="Crous P."/>
            <person name="Grigoriev I."/>
        </authorList>
    </citation>
    <scope>NUCLEOTIDE SEQUENCE</scope>
    <source>
        <strain evidence="1">CBS 379.55</strain>
    </source>
</reference>
<dbReference type="Proteomes" id="UP000800097">
    <property type="component" value="Unassembled WGS sequence"/>
</dbReference>
<evidence type="ECO:0000313" key="1">
    <source>
        <dbReference type="EMBL" id="KAF2278180.1"/>
    </source>
</evidence>
<sequence>MQAVLSVQESPCSRALSRLETLPPEIRYKIFDYVGYPVGSHVWVDWRSLLSNGDSEEDFEQRTRIISATEGNNPWKLLAVSKTIRSEVLSLLLGRVLVRFDYELSTRPVHYHNPDDDSDCDWDLHETGEQELETITYHRMWFPTSWFAALTIVHLSDSIGHGNAARRPGYPYNRRSYTHRVLRKQASTIRFIAKHCPALVKLQVDLFLRRRQNSVLAIGYPARDPKRRVLSRLLRAFLKVVRNRPEFEKLVIPGQKPSEERQTLWLKDMPMEMREDKAKVWVKDVIRRLAALPNMYIS</sequence>
<protein>
    <recommendedName>
        <fullName evidence="3">F-box domain-containing protein</fullName>
    </recommendedName>
</protein>